<evidence type="ECO:0000259" key="1">
    <source>
        <dbReference type="Pfam" id="PF05699"/>
    </source>
</evidence>
<dbReference type="SUPFAM" id="SSF53098">
    <property type="entry name" value="Ribonuclease H-like"/>
    <property type="match status" value="1"/>
</dbReference>
<dbReference type="EMBL" id="BFEA01001139">
    <property type="protein sequence ID" value="GBG92807.1"/>
    <property type="molecule type" value="Genomic_DNA"/>
</dbReference>
<name>A0A388ME24_CHABU</name>
<protein>
    <recommendedName>
        <fullName evidence="1">HAT C-terminal dimerisation domain-containing protein</fullName>
    </recommendedName>
</protein>
<evidence type="ECO:0000313" key="2">
    <source>
        <dbReference type="EMBL" id="GBG92807.1"/>
    </source>
</evidence>
<reference evidence="2 3" key="1">
    <citation type="journal article" date="2018" name="Cell">
        <title>The Chara Genome: Secondary Complexity and Implications for Plant Terrestrialization.</title>
        <authorList>
            <person name="Nishiyama T."/>
            <person name="Sakayama H."/>
            <person name="Vries J.D."/>
            <person name="Buschmann H."/>
            <person name="Saint-Marcoux D."/>
            <person name="Ullrich K.K."/>
            <person name="Haas F.B."/>
            <person name="Vanderstraeten L."/>
            <person name="Becker D."/>
            <person name="Lang D."/>
            <person name="Vosolsobe S."/>
            <person name="Rombauts S."/>
            <person name="Wilhelmsson P.K.I."/>
            <person name="Janitza P."/>
            <person name="Kern R."/>
            <person name="Heyl A."/>
            <person name="Rumpler F."/>
            <person name="Villalobos L.I.A.C."/>
            <person name="Clay J.M."/>
            <person name="Skokan R."/>
            <person name="Toyoda A."/>
            <person name="Suzuki Y."/>
            <person name="Kagoshima H."/>
            <person name="Schijlen E."/>
            <person name="Tajeshwar N."/>
            <person name="Catarino B."/>
            <person name="Hetherington A.J."/>
            <person name="Saltykova A."/>
            <person name="Bonnot C."/>
            <person name="Breuninger H."/>
            <person name="Symeonidi A."/>
            <person name="Radhakrishnan G.V."/>
            <person name="Van Nieuwerburgh F."/>
            <person name="Deforce D."/>
            <person name="Chang C."/>
            <person name="Karol K.G."/>
            <person name="Hedrich R."/>
            <person name="Ulvskov P."/>
            <person name="Glockner G."/>
            <person name="Delwiche C.F."/>
            <person name="Petrasek J."/>
            <person name="Van de Peer Y."/>
            <person name="Friml J."/>
            <person name="Beilby M."/>
            <person name="Dolan L."/>
            <person name="Kohara Y."/>
            <person name="Sugano S."/>
            <person name="Fujiyama A."/>
            <person name="Delaux P.-M."/>
            <person name="Quint M."/>
            <person name="TheiBen G."/>
            <person name="Hagemann M."/>
            <person name="Harholt J."/>
            <person name="Dunand C."/>
            <person name="Zachgo S."/>
            <person name="Langdale J."/>
            <person name="Maumus F."/>
            <person name="Straeten D.V.D."/>
            <person name="Gould S.B."/>
            <person name="Rensing S.A."/>
        </authorList>
    </citation>
    <scope>NUCLEOTIDE SEQUENCE [LARGE SCALE GENOMIC DNA]</scope>
    <source>
        <strain evidence="2 3">S276</strain>
    </source>
</reference>
<organism evidence="2 3">
    <name type="scientific">Chara braunii</name>
    <name type="common">Braun's stonewort</name>
    <dbReference type="NCBI Taxonomy" id="69332"/>
    <lineage>
        <taxon>Eukaryota</taxon>
        <taxon>Viridiplantae</taxon>
        <taxon>Streptophyta</taxon>
        <taxon>Charophyceae</taxon>
        <taxon>Charales</taxon>
        <taxon>Characeae</taxon>
        <taxon>Chara</taxon>
    </lineage>
</organism>
<dbReference type="Pfam" id="PF05699">
    <property type="entry name" value="Dimer_Tnp_hAT"/>
    <property type="match status" value="1"/>
</dbReference>
<sequence>MDILRAVMEPAYDLLRKMGRGGLCMSRVVKWTGRLAGEVEAAVRPLEDGLADQIFWCVQETVAHVCDPAHAAAHLLCPMRRWMQYYSGVVKHEDKRLVREAERYILSQIGFDERRKEYRDAVLQLRGFHTCTSTCAWGGVRACAAAEMCVGEQETVESGLWWSQYGGCAPELQRIALRVLYMWTCSSPAEQNWAIHESIHTKKRNRLLFPKVTKLVHATFGSSERWWRFGCSVDSG</sequence>
<accession>A0A388ME24</accession>
<dbReference type="Gramene" id="GBG92807">
    <property type="protein sequence ID" value="GBG92807"/>
    <property type="gene ID" value="CBR_g57272"/>
</dbReference>
<dbReference type="Proteomes" id="UP000265515">
    <property type="component" value="Unassembled WGS sequence"/>
</dbReference>
<dbReference type="GO" id="GO:0046983">
    <property type="term" value="F:protein dimerization activity"/>
    <property type="evidence" value="ECO:0007669"/>
    <property type="project" value="InterPro"/>
</dbReference>
<gene>
    <name evidence="2" type="ORF">CBR_g57272</name>
</gene>
<evidence type="ECO:0000313" key="3">
    <source>
        <dbReference type="Proteomes" id="UP000265515"/>
    </source>
</evidence>
<proteinExistence type="predicted"/>
<dbReference type="OrthoDB" id="1930460at2759"/>
<dbReference type="AlphaFoldDB" id="A0A388ME24"/>
<comment type="caution">
    <text evidence="2">The sequence shown here is derived from an EMBL/GenBank/DDBJ whole genome shotgun (WGS) entry which is preliminary data.</text>
</comment>
<dbReference type="InterPro" id="IPR008906">
    <property type="entry name" value="HATC_C_dom"/>
</dbReference>
<dbReference type="InterPro" id="IPR012337">
    <property type="entry name" value="RNaseH-like_sf"/>
</dbReference>
<feature type="domain" description="HAT C-terminal dimerisation" evidence="1">
    <location>
        <begin position="149"/>
        <end position="216"/>
    </location>
</feature>
<keyword evidence="3" id="KW-1185">Reference proteome</keyword>